<name>A0A438N1V7_EXOME</name>
<evidence type="ECO:0000256" key="1">
    <source>
        <dbReference type="ARBA" id="ARBA00004123"/>
    </source>
</evidence>
<feature type="compositionally biased region" description="Basic and acidic residues" evidence="4">
    <location>
        <begin position="185"/>
        <end position="201"/>
    </location>
</feature>
<dbReference type="SUPFAM" id="SSF57959">
    <property type="entry name" value="Leucine zipper domain"/>
    <property type="match status" value="1"/>
</dbReference>
<dbReference type="InterPro" id="IPR050936">
    <property type="entry name" value="AP-1-like"/>
</dbReference>
<keyword evidence="3" id="KW-0175">Coiled coil</keyword>
<dbReference type="OrthoDB" id="10407520at2759"/>
<evidence type="ECO:0000313" key="6">
    <source>
        <dbReference type="EMBL" id="RVX69666.1"/>
    </source>
</evidence>
<feature type="coiled-coil region" evidence="3">
    <location>
        <begin position="94"/>
        <end position="121"/>
    </location>
</feature>
<comment type="subcellular location">
    <subcellularLocation>
        <location evidence="1">Nucleus</location>
    </subcellularLocation>
</comment>
<reference evidence="6 7" key="1">
    <citation type="submission" date="2017-03" db="EMBL/GenBank/DDBJ databases">
        <title>Genomes of endolithic fungi from Antarctica.</title>
        <authorList>
            <person name="Coleine C."/>
            <person name="Masonjones S."/>
            <person name="Stajich J.E."/>
        </authorList>
    </citation>
    <scope>NUCLEOTIDE SEQUENCE [LARGE SCALE GENOMIC DNA]</scope>
    <source>
        <strain evidence="6 7">CCFEE 6314</strain>
    </source>
</reference>
<dbReference type="GO" id="GO:0000976">
    <property type="term" value="F:transcription cis-regulatory region binding"/>
    <property type="evidence" value="ECO:0007669"/>
    <property type="project" value="InterPro"/>
</dbReference>
<evidence type="ECO:0000259" key="5">
    <source>
        <dbReference type="PROSITE" id="PS50217"/>
    </source>
</evidence>
<protein>
    <recommendedName>
        <fullName evidence="5">BZIP domain-containing protein</fullName>
    </recommendedName>
</protein>
<evidence type="ECO:0000313" key="7">
    <source>
        <dbReference type="Proteomes" id="UP000288859"/>
    </source>
</evidence>
<dbReference type="CDD" id="cd14688">
    <property type="entry name" value="bZIP_YAP"/>
    <property type="match status" value="1"/>
</dbReference>
<dbReference type="Proteomes" id="UP000288859">
    <property type="component" value="Unassembled WGS sequence"/>
</dbReference>
<dbReference type="SMART" id="SM00338">
    <property type="entry name" value="BRLZ"/>
    <property type="match status" value="1"/>
</dbReference>
<dbReference type="GO" id="GO:0001228">
    <property type="term" value="F:DNA-binding transcription activator activity, RNA polymerase II-specific"/>
    <property type="evidence" value="ECO:0007669"/>
    <property type="project" value="TreeGrafter"/>
</dbReference>
<evidence type="ECO:0000256" key="4">
    <source>
        <dbReference type="SAM" id="MobiDB-lite"/>
    </source>
</evidence>
<dbReference type="Pfam" id="PF00170">
    <property type="entry name" value="bZIP_1"/>
    <property type="match status" value="1"/>
</dbReference>
<dbReference type="AlphaFoldDB" id="A0A438N1V7"/>
<dbReference type="Gene3D" id="1.20.5.170">
    <property type="match status" value="1"/>
</dbReference>
<feature type="domain" description="BZIP" evidence="5">
    <location>
        <begin position="76"/>
        <end position="139"/>
    </location>
</feature>
<evidence type="ECO:0000256" key="2">
    <source>
        <dbReference type="ARBA" id="ARBA00023242"/>
    </source>
</evidence>
<dbReference type="VEuPathDB" id="FungiDB:PV10_03552"/>
<proteinExistence type="predicted"/>
<dbReference type="EMBL" id="NAJM01000028">
    <property type="protein sequence ID" value="RVX69666.1"/>
    <property type="molecule type" value="Genomic_DNA"/>
</dbReference>
<comment type="caution">
    <text evidence="6">The sequence shown here is derived from an EMBL/GenBank/DDBJ whole genome shotgun (WGS) entry which is preliminary data.</text>
</comment>
<dbReference type="PROSITE" id="PS00036">
    <property type="entry name" value="BZIP_BASIC"/>
    <property type="match status" value="1"/>
</dbReference>
<dbReference type="PROSITE" id="PS50217">
    <property type="entry name" value="BZIP"/>
    <property type="match status" value="1"/>
</dbReference>
<dbReference type="GO" id="GO:0090575">
    <property type="term" value="C:RNA polymerase II transcription regulator complex"/>
    <property type="evidence" value="ECO:0007669"/>
    <property type="project" value="TreeGrafter"/>
</dbReference>
<accession>A0A438N1V7</accession>
<dbReference type="PANTHER" id="PTHR40621:SF6">
    <property type="entry name" value="AP-1-LIKE TRANSCRIPTION FACTOR YAP1-RELATED"/>
    <property type="match status" value="1"/>
</dbReference>
<dbReference type="PANTHER" id="PTHR40621">
    <property type="entry name" value="TRANSCRIPTION FACTOR KAPC-RELATED"/>
    <property type="match status" value="1"/>
</dbReference>
<organism evidence="6 7">
    <name type="scientific">Exophiala mesophila</name>
    <name type="common">Black yeast-like fungus</name>
    <dbReference type="NCBI Taxonomy" id="212818"/>
    <lineage>
        <taxon>Eukaryota</taxon>
        <taxon>Fungi</taxon>
        <taxon>Dikarya</taxon>
        <taxon>Ascomycota</taxon>
        <taxon>Pezizomycotina</taxon>
        <taxon>Eurotiomycetes</taxon>
        <taxon>Chaetothyriomycetidae</taxon>
        <taxon>Chaetothyriales</taxon>
        <taxon>Herpotrichiellaceae</taxon>
        <taxon>Exophiala</taxon>
    </lineage>
</organism>
<dbReference type="InterPro" id="IPR046347">
    <property type="entry name" value="bZIP_sf"/>
</dbReference>
<gene>
    <name evidence="6" type="ORF">B0A52_06730</name>
</gene>
<keyword evidence="2" id="KW-0539">Nucleus</keyword>
<evidence type="ECO:0000256" key="3">
    <source>
        <dbReference type="SAM" id="Coils"/>
    </source>
</evidence>
<sequence length="219" mass="25271">MMRPKGTEVPLESQPSLQAVFGTTELRTISDDCTRASESTFSDLEFDSTVGQNLLLDAEQLQHDVLAVSDSSEALAYRQMRRRAQNRASQRAFRDRKEKYIRHLKQRIQILSQQHDSLMESATRQTALVTMLGRRLIELETRLSETRERQQENTDGPGDYDAIPLFDLRFPAEFDAFTSLPPIENKGEEMNRPENDVHELVSRPNDPHLPMMNYSEEFL</sequence>
<feature type="region of interest" description="Disordered" evidence="4">
    <location>
        <begin position="181"/>
        <end position="209"/>
    </location>
</feature>
<dbReference type="InterPro" id="IPR004827">
    <property type="entry name" value="bZIP"/>
</dbReference>